<protein>
    <recommendedName>
        <fullName evidence="4">YfaA protein</fullName>
    </recommendedName>
</protein>
<dbReference type="RefSeq" id="WP_035342964.1">
    <property type="nucleotide sequence ID" value="NZ_BAUU01000011.1"/>
</dbReference>
<organism evidence="2 3">
    <name type="scientific">Halalkalibacter hemicellulosilyticusJCM 9152</name>
    <dbReference type="NCBI Taxonomy" id="1236971"/>
    <lineage>
        <taxon>Bacteria</taxon>
        <taxon>Bacillati</taxon>
        <taxon>Bacillota</taxon>
        <taxon>Bacilli</taxon>
        <taxon>Bacillales</taxon>
        <taxon>Bacillaceae</taxon>
        <taxon>Halalkalibacter</taxon>
    </lineage>
</organism>
<evidence type="ECO:0000313" key="2">
    <source>
        <dbReference type="EMBL" id="GAE30366.1"/>
    </source>
</evidence>
<gene>
    <name evidence="2" type="ORF">JCM9152_1772</name>
</gene>
<dbReference type="InterPro" id="IPR018672">
    <property type="entry name" value="DUF2140"/>
</dbReference>
<accession>W4QE82</accession>
<sequence>MTIQEKKWKTAFFILLSIIGILFILFFISILRLFPTAEGDLFESQPIHTGEALFTIETDKQRFNQFIGQLLAETESEVPYLIEFGDSNLQLRTRFDIMGQEIPLVIYFNPEVEPNGDLRLMVDSFELGLFSLPVDRMLMLLNDILELEHWIIIYPTEELVELKVSEIPLGEDERMSLRFNTLDMKEDYIELGLYYH</sequence>
<name>W4QE82_9BACI</name>
<keyword evidence="3" id="KW-1185">Reference proteome</keyword>
<dbReference type="Pfam" id="PF09911">
    <property type="entry name" value="DUF2140"/>
    <property type="match status" value="1"/>
</dbReference>
<reference evidence="2" key="1">
    <citation type="journal article" date="2014" name="Genome Announc.">
        <title>Draft Genome Sequences of Three Alkaliphilic Bacillus Strains, Bacillus wakoensis JCM 9140T, Bacillus akibai JCM 9157T, and Bacillus hemicellulosilyticus JCM 9152T.</title>
        <authorList>
            <person name="Yuki M."/>
            <person name="Oshima K."/>
            <person name="Suda W."/>
            <person name="Oshida Y."/>
            <person name="Kitamura K."/>
            <person name="Iida T."/>
            <person name="Hattori M."/>
            <person name="Ohkuma M."/>
        </authorList>
    </citation>
    <scope>NUCLEOTIDE SEQUENCE [LARGE SCALE GENOMIC DNA]</scope>
    <source>
        <strain evidence="2">JCM 9152</strain>
    </source>
</reference>
<keyword evidence="1" id="KW-0812">Transmembrane</keyword>
<feature type="transmembrane region" description="Helical" evidence="1">
    <location>
        <begin position="12"/>
        <end position="34"/>
    </location>
</feature>
<dbReference type="STRING" id="1236971.JCM9152_1772"/>
<evidence type="ECO:0000313" key="3">
    <source>
        <dbReference type="Proteomes" id="UP000018895"/>
    </source>
</evidence>
<dbReference type="AlphaFoldDB" id="W4QE82"/>
<dbReference type="OrthoDB" id="2412610at2"/>
<dbReference type="EMBL" id="BAUU01000011">
    <property type="protein sequence ID" value="GAE30366.1"/>
    <property type="molecule type" value="Genomic_DNA"/>
</dbReference>
<keyword evidence="1" id="KW-1133">Transmembrane helix</keyword>
<dbReference type="Proteomes" id="UP000018895">
    <property type="component" value="Unassembled WGS sequence"/>
</dbReference>
<comment type="caution">
    <text evidence="2">The sequence shown here is derived from an EMBL/GenBank/DDBJ whole genome shotgun (WGS) entry which is preliminary data.</text>
</comment>
<evidence type="ECO:0008006" key="4">
    <source>
        <dbReference type="Google" id="ProtNLM"/>
    </source>
</evidence>
<proteinExistence type="predicted"/>
<evidence type="ECO:0000256" key="1">
    <source>
        <dbReference type="SAM" id="Phobius"/>
    </source>
</evidence>
<keyword evidence="1" id="KW-0472">Membrane</keyword>